<gene>
    <name evidence="7" type="primary">purC</name>
    <name evidence="9" type="ORF">IAB06_00390</name>
</gene>
<comment type="similarity">
    <text evidence="7">Belongs to the SAICAR synthetase family.</text>
</comment>
<dbReference type="Proteomes" id="UP000824099">
    <property type="component" value="Unassembled WGS sequence"/>
</dbReference>
<keyword evidence="5 7" id="KW-0067">ATP-binding</keyword>
<dbReference type="PANTHER" id="PTHR43599:SF3">
    <property type="entry name" value="SI:DKEY-6E2.2"/>
    <property type="match status" value="1"/>
</dbReference>
<evidence type="ECO:0000256" key="4">
    <source>
        <dbReference type="ARBA" id="ARBA00022755"/>
    </source>
</evidence>
<evidence type="ECO:0000256" key="5">
    <source>
        <dbReference type="ARBA" id="ARBA00022840"/>
    </source>
</evidence>
<dbReference type="PANTHER" id="PTHR43599">
    <property type="entry name" value="MULTIFUNCTIONAL PROTEIN ADE2"/>
    <property type="match status" value="1"/>
</dbReference>
<evidence type="ECO:0000256" key="3">
    <source>
        <dbReference type="ARBA" id="ARBA00022741"/>
    </source>
</evidence>
<keyword evidence="3 7" id="KW-0547">Nucleotide-binding</keyword>
<dbReference type="Gene3D" id="3.30.470.20">
    <property type="entry name" value="ATP-grasp fold, B domain"/>
    <property type="match status" value="1"/>
</dbReference>
<evidence type="ECO:0000256" key="7">
    <source>
        <dbReference type="HAMAP-Rule" id="MF_00137"/>
    </source>
</evidence>
<evidence type="ECO:0000259" key="8">
    <source>
        <dbReference type="Pfam" id="PF01259"/>
    </source>
</evidence>
<organism evidence="9 10">
    <name type="scientific">Candidatus Avacidaminococcus intestinavium</name>
    <dbReference type="NCBI Taxonomy" id="2840684"/>
    <lineage>
        <taxon>Bacteria</taxon>
        <taxon>Bacillati</taxon>
        <taxon>Bacillota</taxon>
        <taxon>Negativicutes</taxon>
        <taxon>Acidaminococcales</taxon>
        <taxon>Acidaminococcaceae</taxon>
        <taxon>Acidaminococcaceae incertae sedis</taxon>
        <taxon>Candidatus Avacidaminococcus</taxon>
    </lineage>
</organism>
<evidence type="ECO:0000313" key="9">
    <source>
        <dbReference type="EMBL" id="HIU63488.1"/>
    </source>
</evidence>
<dbReference type="GO" id="GO:0006189">
    <property type="term" value="P:'de novo' IMP biosynthetic process"/>
    <property type="evidence" value="ECO:0007669"/>
    <property type="project" value="UniProtKB-UniRule"/>
</dbReference>
<comment type="catalytic activity">
    <reaction evidence="6 7">
        <text>5-amino-1-(5-phospho-D-ribosyl)imidazole-4-carboxylate + L-aspartate + ATP = (2S)-2-[5-amino-1-(5-phospho-beta-D-ribosyl)imidazole-4-carboxamido]succinate + ADP + phosphate + 2 H(+)</text>
        <dbReference type="Rhea" id="RHEA:22628"/>
        <dbReference type="ChEBI" id="CHEBI:15378"/>
        <dbReference type="ChEBI" id="CHEBI:29991"/>
        <dbReference type="ChEBI" id="CHEBI:30616"/>
        <dbReference type="ChEBI" id="CHEBI:43474"/>
        <dbReference type="ChEBI" id="CHEBI:58443"/>
        <dbReference type="ChEBI" id="CHEBI:77657"/>
        <dbReference type="ChEBI" id="CHEBI:456216"/>
        <dbReference type="EC" id="6.3.2.6"/>
    </reaction>
</comment>
<protein>
    <recommendedName>
        <fullName evidence="7">Phosphoribosylaminoimidazole-succinocarboxamide synthase</fullName>
        <ecNumber evidence="7">6.3.2.6</ecNumber>
    </recommendedName>
    <alternativeName>
        <fullName evidence="7">SAICAR synthetase</fullName>
    </alternativeName>
</protein>
<accession>A0A9D1SKY8</accession>
<sequence length="229" mass="25722">MKTLYEGKTKTVLLDEPNNEVYLFFKDDATGENGNFDPGSNTVGGSVEGKGKIGLAITKYFFELLETKGIATHYLGADLEKGLMKVRRLTVPKLEFVLRYFTAGSMCRRFTLPEGVPFDPPYLEVTLKDDAQGDPLISERLCLMKNLLAPGQYDKTLDILVKVGEVLKEELAKLDLTLIDFKIEVGYDENGKIYVSDEITPDIWRVRDTNGTIPNQIDCAQMLLKKINK</sequence>
<evidence type="ECO:0000256" key="1">
    <source>
        <dbReference type="ARBA" id="ARBA00004672"/>
    </source>
</evidence>
<keyword evidence="2 7" id="KW-0436">Ligase</keyword>
<reference evidence="9" key="1">
    <citation type="submission" date="2020-10" db="EMBL/GenBank/DDBJ databases">
        <authorList>
            <person name="Gilroy R."/>
        </authorList>
    </citation>
    <scope>NUCLEOTIDE SEQUENCE</scope>
    <source>
        <strain evidence="9">CHK160-1198</strain>
    </source>
</reference>
<dbReference type="AlphaFoldDB" id="A0A9D1SKY8"/>
<dbReference type="GO" id="GO:0004639">
    <property type="term" value="F:phosphoribosylaminoimidazolesuccinocarboxamide synthase activity"/>
    <property type="evidence" value="ECO:0007669"/>
    <property type="project" value="UniProtKB-UniRule"/>
</dbReference>
<name>A0A9D1SKY8_9FIRM</name>
<reference evidence="9" key="2">
    <citation type="journal article" date="2021" name="PeerJ">
        <title>Extensive microbial diversity within the chicken gut microbiome revealed by metagenomics and culture.</title>
        <authorList>
            <person name="Gilroy R."/>
            <person name="Ravi A."/>
            <person name="Getino M."/>
            <person name="Pursley I."/>
            <person name="Horton D.L."/>
            <person name="Alikhan N.F."/>
            <person name="Baker D."/>
            <person name="Gharbi K."/>
            <person name="Hall N."/>
            <person name="Watson M."/>
            <person name="Adriaenssens E.M."/>
            <person name="Foster-Nyarko E."/>
            <person name="Jarju S."/>
            <person name="Secka A."/>
            <person name="Antonio M."/>
            <person name="Oren A."/>
            <person name="Chaudhuri R.R."/>
            <person name="La Ragione R."/>
            <person name="Hildebrand F."/>
            <person name="Pallen M.J."/>
        </authorList>
    </citation>
    <scope>NUCLEOTIDE SEQUENCE</scope>
    <source>
        <strain evidence="9">CHK160-1198</strain>
    </source>
</reference>
<keyword evidence="4 7" id="KW-0658">Purine biosynthesis</keyword>
<dbReference type="EC" id="6.3.2.6" evidence="7"/>
<comment type="pathway">
    <text evidence="1 7">Purine metabolism; IMP biosynthesis via de novo pathway; 5-amino-1-(5-phospho-D-ribosyl)imidazole-4-carboxamide from 5-amino-1-(5-phospho-D-ribosyl)imidazole-4-carboxylate: step 1/2.</text>
</comment>
<dbReference type="Pfam" id="PF01259">
    <property type="entry name" value="SAICAR_synt"/>
    <property type="match status" value="1"/>
</dbReference>
<feature type="domain" description="SAICAR synthetase/ADE2 N-terminal" evidence="8">
    <location>
        <begin position="4"/>
        <end position="211"/>
    </location>
</feature>
<proteinExistence type="inferred from homology"/>
<dbReference type="InterPro" id="IPR050089">
    <property type="entry name" value="SAICAR_synthetase"/>
</dbReference>
<evidence type="ECO:0000256" key="2">
    <source>
        <dbReference type="ARBA" id="ARBA00022598"/>
    </source>
</evidence>
<dbReference type="HAMAP" id="MF_00137">
    <property type="entry name" value="SAICAR_synth"/>
    <property type="match status" value="1"/>
</dbReference>
<dbReference type="GO" id="GO:0005524">
    <property type="term" value="F:ATP binding"/>
    <property type="evidence" value="ECO:0007669"/>
    <property type="project" value="UniProtKB-KW"/>
</dbReference>
<dbReference type="InterPro" id="IPR028923">
    <property type="entry name" value="SAICAR_synt/ADE2_N"/>
</dbReference>
<dbReference type="SUPFAM" id="SSF56104">
    <property type="entry name" value="SAICAR synthase-like"/>
    <property type="match status" value="1"/>
</dbReference>
<dbReference type="Gene3D" id="3.30.200.20">
    <property type="entry name" value="Phosphorylase Kinase, domain 1"/>
    <property type="match status" value="1"/>
</dbReference>
<comment type="caution">
    <text evidence="9">The sequence shown here is derived from an EMBL/GenBank/DDBJ whole genome shotgun (WGS) entry which is preliminary data.</text>
</comment>
<evidence type="ECO:0000313" key="10">
    <source>
        <dbReference type="Proteomes" id="UP000824099"/>
    </source>
</evidence>
<evidence type="ECO:0000256" key="6">
    <source>
        <dbReference type="ARBA" id="ARBA00048475"/>
    </source>
</evidence>
<dbReference type="EMBL" id="DVNI01000004">
    <property type="protein sequence ID" value="HIU63488.1"/>
    <property type="molecule type" value="Genomic_DNA"/>
</dbReference>